<evidence type="ECO:0000256" key="3">
    <source>
        <dbReference type="ARBA" id="ARBA00022679"/>
    </source>
</evidence>
<keyword evidence="3 4" id="KW-0808">Transferase</keyword>
<dbReference type="InterPro" id="IPR004839">
    <property type="entry name" value="Aminotransferase_I/II_large"/>
</dbReference>
<dbReference type="RefSeq" id="WP_378294094.1">
    <property type="nucleotide sequence ID" value="NZ_JBHULE010000019.1"/>
</dbReference>
<evidence type="ECO:0000256" key="2">
    <source>
        <dbReference type="ARBA" id="ARBA00022576"/>
    </source>
</evidence>
<dbReference type="EC" id="2.6.1.-" evidence="4"/>
<dbReference type="CDD" id="cd00609">
    <property type="entry name" value="AAT_like"/>
    <property type="match status" value="1"/>
</dbReference>
<dbReference type="InterPro" id="IPR015422">
    <property type="entry name" value="PyrdxlP-dep_Trfase_small"/>
</dbReference>
<keyword evidence="7" id="KW-1185">Reference proteome</keyword>
<evidence type="ECO:0000313" key="7">
    <source>
        <dbReference type="Proteomes" id="UP001597319"/>
    </source>
</evidence>
<dbReference type="PANTHER" id="PTHR42832">
    <property type="entry name" value="AMINO ACID AMINOTRANSFERASE"/>
    <property type="match status" value="1"/>
</dbReference>
<dbReference type="InterPro" id="IPR050881">
    <property type="entry name" value="LL-DAP_aminotransferase"/>
</dbReference>
<evidence type="ECO:0000256" key="1">
    <source>
        <dbReference type="ARBA" id="ARBA00001933"/>
    </source>
</evidence>
<evidence type="ECO:0000256" key="4">
    <source>
        <dbReference type="RuleBase" id="RU000481"/>
    </source>
</evidence>
<dbReference type="InterPro" id="IPR015421">
    <property type="entry name" value="PyrdxlP-dep_Trfase_major"/>
</dbReference>
<sequence>MSIQTAKRLETVEEYYFSKKLREVRALAASGKPILNMAIGSPDLDPPKEVVQAIQSAVVVDGAHKYQSYQGLPELRQAIADFYKNKYDVTLNPENEILPLMGSKEGIMHISLAYLNEGDEVLVPNPGYPTYTSVTNLVGAKPIFYDLVADNEWEPDFDALSKRDLSKVKIMWINYPHMPTGANGNVKLFKKLIAFAREHNILLVKDNPYSFILNDSPISILSIDGAIEVALELNSLSKTFNMAGWRVGMVSGGNDKIEAILKVKSNMDSGMFQGIQKGAIVALNISNSWYTKMNTIYRERRELIWELATILGCTYDKTATGMFVWAKLPKGINAMEFIDNILYNKDIFITPGDIFGSNGKGYIRFSLCVTKENIKEAIARFKKEELQLANNSIINQKS</sequence>
<dbReference type="GO" id="GO:0008483">
    <property type="term" value="F:transaminase activity"/>
    <property type="evidence" value="ECO:0007669"/>
    <property type="project" value="UniProtKB-KW"/>
</dbReference>
<protein>
    <recommendedName>
        <fullName evidence="4">Aminotransferase</fullName>
        <ecNumber evidence="4">2.6.1.-</ecNumber>
    </recommendedName>
</protein>
<accession>A0ABW5LHH8</accession>
<dbReference type="PANTHER" id="PTHR42832:SF3">
    <property type="entry name" value="L-GLUTAMINE--4-(METHYLSULFANYL)-2-OXOBUTANOATE AMINOTRANSFERASE"/>
    <property type="match status" value="1"/>
</dbReference>
<keyword evidence="2 4" id="KW-0032">Aminotransferase</keyword>
<dbReference type="Pfam" id="PF00155">
    <property type="entry name" value="Aminotran_1_2"/>
    <property type="match status" value="1"/>
</dbReference>
<evidence type="ECO:0000259" key="5">
    <source>
        <dbReference type="Pfam" id="PF00155"/>
    </source>
</evidence>
<gene>
    <name evidence="6" type="ORF">ACFSR1_16360</name>
</gene>
<reference evidence="7" key="1">
    <citation type="journal article" date="2019" name="Int. J. Syst. Evol. Microbiol.">
        <title>The Global Catalogue of Microorganisms (GCM) 10K type strain sequencing project: providing services to taxonomists for standard genome sequencing and annotation.</title>
        <authorList>
            <consortium name="The Broad Institute Genomics Platform"/>
            <consortium name="The Broad Institute Genome Sequencing Center for Infectious Disease"/>
            <person name="Wu L."/>
            <person name="Ma J."/>
        </authorList>
    </citation>
    <scope>NUCLEOTIDE SEQUENCE [LARGE SCALE GENOMIC DNA]</scope>
    <source>
        <strain evidence="7">KCTC 52274</strain>
    </source>
</reference>
<organism evidence="6 7">
    <name type="scientific">Aquimarina rubra</name>
    <dbReference type="NCBI Taxonomy" id="1920033"/>
    <lineage>
        <taxon>Bacteria</taxon>
        <taxon>Pseudomonadati</taxon>
        <taxon>Bacteroidota</taxon>
        <taxon>Flavobacteriia</taxon>
        <taxon>Flavobacteriales</taxon>
        <taxon>Flavobacteriaceae</taxon>
        <taxon>Aquimarina</taxon>
    </lineage>
</organism>
<evidence type="ECO:0000313" key="6">
    <source>
        <dbReference type="EMBL" id="MFD2564255.1"/>
    </source>
</evidence>
<dbReference type="SUPFAM" id="SSF53383">
    <property type="entry name" value="PLP-dependent transferases"/>
    <property type="match status" value="1"/>
</dbReference>
<dbReference type="InterPro" id="IPR015424">
    <property type="entry name" value="PyrdxlP-dep_Trfase"/>
</dbReference>
<feature type="domain" description="Aminotransferase class I/classII large" evidence="5">
    <location>
        <begin position="33"/>
        <end position="381"/>
    </location>
</feature>
<proteinExistence type="inferred from homology"/>
<dbReference type="Proteomes" id="UP001597319">
    <property type="component" value="Unassembled WGS sequence"/>
</dbReference>
<dbReference type="Gene3D" id="3.40.640.10">
    <property type="entry name" value="Type I PLP-dependent aspartate aminotransferase-like (Major domain)"/>
    <property type="match status" value="1"/>
</dbReference>
<comment type="caution">
    <text evidence="6">The sequence shown here is derived from an EMBL/GenBank/DDBJ whole genome shotgun (WGS) entry which is preliminary data.</text>
</comment>
<name>A0ABW5LHH8_9FLAO</name>
<comment type="cofactor">
    <cofactor evidence="1 4">
        <name>pyridoxal 5'-phosphate</name>
        <dbReference type="ChEBI" id="CHEBI:597326"/>
    </cofactor>
</comment>
<dbReference type="PROSITE" id="PS00105">
    <property type="entry name" value="AA_TRANSFER_CLASS_1"/>
    <property type="match status" value="1"/>
</dbReference>
<dbReference type="EMBL" id="JBHULE010000019">
    <property type="protein sequence ID" value="MFD2564255.1"/>
    <property type="molecule type" value="Genomic_DNA"/>
</dbReference>
<comment type="similarity">
    <text evidence="4">Belongs to the class-I pyridoxal-phosphate-dependent aminotransferase family.</text>
</comment>
<dbReference type="InterPro" id="IPR004838">
    <property type="entry name" value="NHTrfase_class1_PyrdxlP-BS"/>
</dbReference>
<dbReference type="Gene3D" id="3.90.1150.10">
    <property type="entry name" value="Aspartate Aminotransferase, domain 1"/>
    <property type="match status" value="1"/>
</dbReference>